<dbReference type="STRING" id="357809.Cphy_2988"/>
<dbReference type="RefSeq" id="WP_012200996.1">
    <property type="nucleotide sequence ID" value="NC_010001.1"/>
</dbReference>
<evidence type="ECO:0000256" key="1">
    <source>
        <dbReference type="SAM" id="MobiDB-lite"/>
    </source>
</evidence>
<name>A9KQ33_LACP7</name>
<dbReference type="HOGENOM" id="CLU_092761_0_0_9"/>
<dbReference type="Proteomes" id="UP000000370">
    <property type="component" value="Chromosome"/>
</dbReference>
<protein>
    <recommendedName>
        <fullName evidence="4">Single-stranded DNA-binding protein</fullName>
    </recommendedName>
</protein>
<evidence type="ECO:0000313" key="3">
    <source>
        <dbReference type="Proteomes" id="UP000000370"/>
    </source>
</evidence>
<dbReference type="InterPro" id="IPR007499">
    <property type="entry name" value="ERF_bacteria_virus"/>
</dbReference>
<keyword evidence="3" id="KW-1185">Reference proteome</keyword>
<dbReference type="EMBL" id="CP000885">
    <property type="protein sequence ID" value="ABX43345.1"/>
    <property type="molecule type" value="Genomic_DNA"/>
</dbReference>
<sequence>MEGMIYKAISSVMEDIGAISKNSRNQQQGFMFRGIDAVMNAINPALIKHKLFVVPEILEQTREERTTTKGGNLIYSICKVKYTFYAEDGSNIEAIVIGEGMDSGDKATNKAMSIAFKYACFQVFCIPTEEMKDPDEEFHDVNPRGKTNAKPEQKNNKPKPENKPKDSITEKKQEEQEPSTELDAIKMAELNAELARTGASVKSMLMFYKIDSVEKLTPENLEDAIKRLKPLRDKKVGA</sequence>
<feature type="region of interest" description="Disordered" evidence="1">
    <location>
        <begin position="135"/>
        <end position="182"/>
    </location>
</feature>
<evidence type="ECO:0000313" key="2">
    <source>
        <dbReference type="EMBL" id="ABX43345.1"/>
    </source>
</evidence>
<dbReference type="Pfam" id="PF04404">
    <property type="entry name" value="ERF"/>
    <property type="match status" value="1"/>
</dbReference>
<proteinExistence type="predicted"/>
<dbReference type="eggNOG" id="COG0629">
    <property type="taxonomic scope" value="Bacteria"/>
</dbReference>
<organism evidence="2 3">
    <name type="scientific">Lachnoclostridium phytofermentans (strain ATCC 700394 / DSM 18823 / ISDg)</name>
    <name type="common">Clostridium phytofermentans</name>
    <dbReference type="NCBI Taxonomy" id="357809"/>
    <lineage>
        <taxon>Bacteria</taxon>
        <taxon>Bacillati</taxon>
        <taxon>Bacillota</taxon>
        <taxon>Clostridia</taxon>
        <taxon>Lachnospirales</taxon>
        <taxon>Lachnospiraceae</taxon>
    </lineage>
</organism>
<gene>
    <name evidence="2" type="ordered locus">Cphy_2988</name>
</gene>
<dbReference type="KEGG" id="cpy:Cphy_2988"/>
<feature type="compositionally biased region" description="Basic and acidic residues" evidence="1">
    <location>
        <begin position="139"/>
        <end position="175"/>
    </location>
</feature>
<reference evidence="3" key="1">
    <citation type="submission" date="2007-11" db="EMBL/GenBank/DDBJ databases">
        <title>Complete genome sequence of Clostridium phytofermentans ISDg.</title>
        <authorList>
            <person name="Leschine S.B."/>
            <person name="Warnick T.A."/>
            <person name="Blanchard J.L."/>
            <person name="Schnell D.J."/>
            <person name="Petit E.L."/>
            <person name="LaTouf W.G."/>
            <person name="Copeland A."/>
            <person name="Lucas S."/>
            <person name="Lapidus A."/>
            <person name="Barry K."/>
            <person name="Glavina del Rio T."/>
            <person name="Dalin E."/>
            <person name="Tice H."/>
            <person name="Pitluck S."/>
            <person name="Kiss H."/>
            <person name="Brettin T."/>
            <person name="Bruce D."/>
            <person name="Detter J.C."/>
            <person name="Han C."/>
            <person name="Kuske C."/>
            <person name="Schmutz J."/>
            <person name="Larimer F."/>
            <person name="Land M."/>
            <person name="Hauser L."/>
            <person name="Kyrpides N."/>
            <person name="Kim E.A."/>
            <person name="Richardson P."/>
        </authorList>
    </citation>
    <scope>NUCLEOTIDE SEQUENCE [LARGE SCALE GENOMIC DNA]</scope>
    <source>
        <strain evidence="3">ATCC 700394 / DSM 18823 / ISDg</strain>
    </source>
</reference>
<evidence type="ECO:0008006" key="4">
    <source>
        <dbReference type="Google" id="ProtNLM"/>
    </source>
</evidence>
<dbReference type="AlphaFoldDB" id="A9KQ33"/>
<accession>A9KQ33</accession>